<evidence type="ECO:0000259" key="4">
    <source>
        <dbReference type="Pfam" id="PF04542"/>
    </source>
</evidence>
<keyword evidence="6" id="KW-1185">Reference proteome</keyword>
<proteinExistence type="predicted"/>
<keyword evidence="2" id="KW-0731">Sigma factor</keyword>
<evidence type="ECO:0000256" key="1">
    <source>
        <dbReference type="ARBA" id="ARBA00023015"/>
    </source>
</evidence>
<dbReference type="RefSeq" id="WP_047813049.1">
    <property type="nucleotide sequence ID" value="NZ_LECT01000007.1"/>
</dbReference>
<evidence type="ECO:0000256" key="3">
    <source>
        <dbReference type="ARBA" id="ARBA00023163"/>
    </source>
</evidence>
<name>A0A0J1ENU8_RHOIS</name>
<evidence type="ECO:0000256" key="2">
    <source>
        <dbReference type="ARBA" id="ARBA00023082"/>
    </source>
</evidence>
<keyword evidence="3" id="KW-0804">Transcription</keyword>
<dbReference type="InterPro" id="IPR014284">
    <property type="entry name" value="RNA_pol_sigma-70_dom"/>
</dbReference>
<organism evidence="5 6">
    <name type="scientific">Rhodopirellula islandica</name>
    <dbReference type="NCBI Taxonomy" id="595434"/>
    <lineage>
        <taxon>Bacteria</taxon>
        <taxon>Pseudomonadati</taxon>
        <taxon>Planctomycetota</taxon>
        <taxon>Planctomycetia</taxon>
        <taxon>Pirellulales</taxon>
        <taxon>Pirellulaceae</taxon>
        <taxon>Rhodopirellula</taxon>
    </lineage>
</organism>
<dbReference type="EMBL" id="LECT01000007">
    <property type="protein sequence ID" value="KLU07169.1"/>
    <property type="molecule type" value="Genomic_DNA"/>
</dbReference>
<dbReference type="OrthoDB" id="6383365at2"/>
<dbReference type="GO" id="GO:0016987">
    <property type="term" value="F:sigma factor activity"/>
    <property type="evidence" value="ECO:0007669"/>
    <property type="project" value="UniProtKB-KW"/>
</dbReference>
<reference evidence="5" key="1">
    <citation type="submission" date="2015-05" db="EMBL/GenBank/DDBJ databases">
        <title>Permanent draft genome of Rhodopirellula islandicus K833.</title>
        <authorList>
            <person name="Kizina J."/>
            <person name="Richter M."/>
            <person name="Glockner F.O."/>
            <person name="Harder J."/>
        </authorList>
    </citation>
    <scope>NUCLEOTIDE SEQUENCE [LARGE SCALE GENOMIC DNA]</scope>
    <source>
        <strain evidence="5">K833</strain>
    </source>
</reference>
<dbReference type="PANTHER" id="PTHR43133">
    <property type="entry name" value="RNA POLYMERASE ECF-TYPE SIGMA FACTO"/>
    <property type="match status" value="1"/>
</dbReference>
<keyword evidence="1" id="KW-0805">Transcription regulation</keyword>
<dbReference type="GO" id="GO:0006352">
    <property type="term" value="P:DNA-templated transcription initiation"/>
    <property type="evidence" value="ECO:0007669"/>
    <property type="project" value="InterPro"/>
</dbReference>
<accession>A0A0J1ENU8</accession>
<dbReference type="InterPro" id="IPR013325">
    <property type="entry name" value="RNA_pol_sigma_r2"/>
</dbReference>
<sequence>MAASDRPSSIDDSNEREQRYNEFVALLTRHDLSIRRFVRSLLPSRDGVEDVVQETALECWRKFDDFAAQNSGQADEFARWACVIARYKTLSWQRDQGRDRLVFRDSVVDVLAASALPQLDRLEEERRAMEGCLAKLGESQRQLVLSVHSPGQSVSSIAKQSGQKARRLYHQLNVLRASLQQCVEKQLQQELRHG</sequence>
<dbReference type="InterPro" id="IPR007627">
    <property type="entry name" value="RNA_pol_sigma70_r2"/>
</dbReference>
<dbReference type="PANTHER" id="PTHR43133:SF51">
    <property type="entry name" value="RNA POLYMERASE SIGMA FACTOR"/>
    <property type="match status" value="1"/>
</dbReference>
<dbReference type="Pfam" id="PF04542">
    <property type="entry name" value="Sigma70_r2"/>
    <property type="match status" value="1"/>
</dbReference>
<dbReference type="SUPFAM" id="SSF88946">
    <property type="entry name" value="Sigma2 domain of RNA polymerase sigma factors"/>
    <property type="match status" value="1"/>
</dbReference>
<dbReference type="NCBIfam" id="TIGR02989">
    <property type="entry name" value="Sig-70_gvs1"/>
    <property type="match status" value="1"/>
</dbReference>
<gene>
    <name evidence="5" type="ORF">RISK_000970</name>
</gene>
<dbReference type="PATRIC" id="fig|595434.4.peg.930"/>
<dbReference type="Proteomes" id="UP000036367">
    <property type="component" value="Unassembled WGS sequence"/>
</dbReference>
<dbReference type="NCBIfam" id="TIGR02937">
    <property type="entry name" value="sigma70-ECF"/>
    <property type="match status" value="1"/>
</dbReference>
<dbReference type="AlphaFoldDB" id="A0A0J1ENU8"/>
<evidence type="ECO:0000313" key="5">
    <source>
        <dbReference type="EMBL" id="KLU07169.1"/>
    </source>
</evidence>
<dbReference type="InterPro" id="IPR039425">
    <property type="entry name" value="RNA_pol_sigma-70-like"/>
</dbReference>
<evidence type="ECO:0000313" key="6">
    <source>
        <dbReference type="Proteomes" id="UP000036367"/>
    </source>
</evidence>
<protein>
    <submittedName>
        <fullName evidence="5">Transcriptional control</fullName>
    </submittedName>
</protein>
<comment type="caution">
    <text evidence="5">The sequence shown here is derived from an EMBL/GenBank/DDBJ whole genome shotgun (WGS) entry which is preliminary data.</text>
</comment>
<dbReference type="STRING" id="595434.RISK_000970"/>
<dbReference type="Gene3D" id="1.10.1740.10">
    <property type="match status" value="1"/>
</dbReference>
<feature type="domain" description="RNA polymerase sigma-70 region 2" evidence="4">
    <location>
        <begin position="28"/>
        <end position="98"/>
    </location>
</feature>
<dbReference type="InterPro" id="IPR014331">
    <property type="entry name" value="RNA_pol_sigma70_ECF_RHOBA"/>
</dbReference>